<feature type="non-terminal residue" evidence="1">
    <location>
        <position position="68"/>
    </location>
</feature>
<dbReference type="Proteomes" id="UP000548632">
    <property type="component" value="Unassembled WGS sequence"/>
</dbReference>
<gene>
    <name evidence="1" type="ORF">HUK38_12705</name>
</gene>
<keyword evidence="2" id="KW-1185">Reference proteome</keyword>
<reference evidence="1 2" key="1">
    <citation type="journal article" date="2020" name="Arch. Microbiol.">
        <title>The genome sequence of the giant phototrophic gammaproteobacterium Thiospirillum jenense gives insight into its physiological properties and phylogenetic relationships.</title>
        <authorList>
            <person name="Imhoff J.F."/>
            <person name="Meyer T.E."/>
            <person name="Kyndt J.A."/>
        </authorList>
    </citation>
    <scope>NUCLEOTIDE SEQUENCE [LARGE SCALE GENOMIC DNA]</scope>
    <source>
        <strain evidence="1 2">DSM 216</strain>
    </source>
</reference>
<evidence type="ECO:0000313" key="1">
    <source>
        <dbReference type="EMBL" id="MBB1127079.1"/>
    </source>
</evidence>
<evidence type="ECO:0000313" key="2">
    <source>
        <dbReference type="Proteomes" id="UP000548632"/>
    </source>
</evidence>
<dbReference type="EMBL" id="JABVCQ010000034">
    <property type="protein sequence ID" value="MBB1127079.1"/>
    <property type="molecule type" value="Genomic_DNA"/>
</dbReference>
<comment type="caution">
    <text evidence="1">The sequence shown here is derived from an EMBL/GenBank/DDBJ whole genome shotgun (WGS) entry which is preliminary data.</text>
</comment>
<dbReference type="AlphaFoldDB" id="A0A839HL44"/>
<name>A0A839HL44_9GAMM</name>
<sequence length="68" mass="7629">MTHPMTPDEFIIKWQRTTLKERSAAQEHFCDLCQLLNELTPAAADPTGAFYCFEHGTIKTTGGQGWAD</sequence>
<accession>A0A839HL44</accession>
<proteinExistence type="predicted"/>
<protein>
    <submittedName>
        <fullName evidence="1">Uncharacterized protein</fullName>
    </submittedName>
</protein>
<organism evidence="1 2">
    <name type="scientific">Thiospirillum jenense</name>
    <dbReference type="NCBI Taxonomy" id="1653858"/>
    <lineage>
        <taxon>Bacteria</taxon>
        <taxon>Pseudomonadati</taxon>
        <taxon>Pseudomonadota</taxon>
        <taxon>Gammaproteobacteria</taxon>
        <taxon>Chromatiales</taxon>
        <taxon>Chromatiaceae</taxon>
        <taxon>Thiospirillum</taxon>
    </lineage>
</organism>